<dbReference type="OrthoDB" id="5148901at2"/>
<gene>
    <name evidence="1" type="ORF">SAMN05444920_102891</name>
</gene>
<sequence>MANITTQNNWRFCRKCFALWFNGFPTNGTCPAGGAHDGGGSWNMYLVTNPDERI</sequence>
<dbReference type="RefSeq" id="WP_160150234.1">
    <property type="nucleotide sequence ID" value="NZ_FNVT01000002.1"/>
</dbReference>
<accession>A0A1H5ZWD4</accession>
<keyword evidence="2" id="KW-1185">Reference proteome</keyword>
<evidence type="ECO:0000313" key="1">
    <source>
        <dbReference type="EMBL" id="SEG40264.1"/>
    </source>
</evidence>
<protein>
    <submittedName>
        <fullName evidence="1">Uncharacterized protein</fullName>
    </submittedName>
</protein>
<reference evidence="1 2" key="1">
    <citation type="submission" date="2016-10" db="EMBL/GenBank/DDBJ databases">
        <authorList>
            <person name="de Groot N.N."/>
        </authorList>
    </citation>
    <scope>NUCLEOTIDE SEQUENCE [LARGE SCALE GENOMIC DNA]</scope>
    <source>
        <strain evidence="1 2">CGMCC 4.7037</strain>
    </source>
</reference>
<dbReference type="AlphaFoldDB" id="A0A1H5ZWD4"/>
<name>A0A1H5ZWD4_9ACTN</name>
<organism evidence="1 2">
    <name type="scientific">Nonomuraea solani</name>
    <dbReference type="NCBI Taxonomy" id="1144553"/>
    <lineage>
        <taxon>Bacteria</taxon>
        <taxon>Bacillati</taxon>
        <taxon>Actinomycetota</taxon>
        <taxon>Actinomycetes</taxon>
        <taxon>Streptosporangiales</taxon>
        <taxon>Streptosporangiaceae</taxon>
        <taxon>Nonomuraea</taxon>
    </lineage>
</organism>
<dbReference type="EMBL" id="FNVT01000002">
    <property type="protein sequence ID" value="SEG40264.1"/>
    <property type="molecule type" value="Genomic_DNA"/>
</dbReference>
<dbReference type="Proteomes" id="UP000236732">
    <property type="component" value="Unassembled WGS sequence"/>
</dbReference>
<evidence type="ECO:0000313" key="2">
    <source>
        <dbReference type="Proteomes" id="UP000236732"/>
    </source>
</evidence>
<proteinExistence type="predicted"/>